<evidence type="ECO:0000313" key="2">
    <source>
        <dbReference type="EMBL" id="CAK63438.1"/>
    </source>
</evidence>
<dbReference type="KEGG" id="ptm:GSPATT00033291001"/>
<evidence type="ECO:0000256" key="1">
    <source>
        <dbReference type="SAM" id="Phobius"/>
    </source>
</evidence>
<feature type="transmembrane region" description="Helical" evidence="1">
    <location>
        <begin position="60"/>
        <end position="82"/>
    </location>
</feature>
<keyword evidence="1" id="KW-1133">Transmembrane helix</keyword>
<dbReference type="RefSeq" id="XP_001430836.1">
    <property type="nucleotide sequence ID" value="XM_001430799.1"/>
</dbReference>
<proteinExistence type="predicted"/>
<sequence>MSGYSFQITYSSHDQLTKRLFPYIGKFIINSICFNGKIYFLSSVFFGFNHNQSPFPRSNWPVYGVLYVRSVMQALQISIVLFRSQIIHVGYQQY</sequence>
<dbReference type="HOGENOM" id="CLU_2390742_0_0_1"/>
<keyword evidence="1" id="KW-0472">Membrane</keyword>
<name>A0BY21_PARTE</name>
<keyword evidence="1" id="KW-0812">Transmembrane</keyword>
<dbReference type="GeneID" id="5016620"/>
<protein>
    <submittedName>
        <fullName evidence="2">Uncharacterized protein</fullName>
    </submittedName>
</protein>
<feature type="transmembrane region" description="Helical" evidence="1">
    <location>
        <begin position="27"/>
        <end position="48"/>
    </location>
</feature>
<dbReference type="EMBL" id="CT868026">
    <property type="protein sequence ID" value="CAK63438.1"/>
    <property type="molecule type" value="Genomic_DNA"/>
</dbReference>
<keyword evidence="3" id="KW-1185">Reference proteome</keyword>
<dbReference type="AlphaFoldDB" id="A0BY21"/>
<accession>A0BY21</accession>
<dbReference type="InParanoid" id="A0BY21"/>
<reference evidence="2 3" key="1">
    <citation type="journal article" date="2006" name="Nature">
        <title>Global trends of whole-genome duplications revealed by the ciliate Paramecium tetraurelia.</title>
        <authorList>
            <consortium name="Genoscope"/>
            <person name="Aury J.-M."/>
            <person name="Jaillon O."/>
            <person name="Duret L."/>
            <person name="Noel B."/>
            <person name="Jubin C."/>
            <person name="Porcel B.M."/>
            <person name="Segurens B."/>
            <person name="Daubin V."/>
            <person name="Anthouard V."/>
            <person name="Aiach N."/>
            <person name="Arnaiz O."/>
            <person name="Billaut A."/>
            <person name="Beisson J."/>
            <person name="Blanc I."/>
            <person name="Bouhouche K."/>
            <person name="Camara F."/>
            <person name="Duharcourt S."/>
            <person name="Guigo R."/>
            <person name="Gogendeau D."/>
            <person name="Katinka M."/>
            <person name="Keller A.-M."/>
            <person name="Kissmehl R."/>
            <person name="Klotz C."/>
            <person name="Koll F."/>
            <person name="Le Moue A."/>
            <person name="Lepere C."/>
            <person name="Malinsky S."/>
            <person name="Nowacki M."/>
            <person name="Nowak J.K."/>
            <person name="Plattner H."/>
            <person name="Poulain J."/>
            <person name="Ruiz F."/>
            <person name="Serrano V."/>
            <person name="Zagulski M."/>
            <person name="Dessen P."/>
            <person name="Betermier M."/>
            <person name="Weissenbach J."/>
            <person name="Scarpelli C."/>
            <person name="Schachter V."/>
            <person name="Sperling L."/>
            <person name="Meyer E."/>
            <person name="Cohen J."/>
            <person name="Wincker P."/>
        </authorList>
    </citation>
    <scope>NUCLEOTIDE SEQUENCE [LARGE SCALE GENOMIC DNA]</scope>
    <source>
        <strain evidence="2 3">Stock d4-2</strain>
    </source>
</reference>
<dbReference type="Proteomes" id="UP000000600">
    <property type="component" value="Unassembled WGS sequence"/>
</dbReference>
<evidence type="ECO:0000313" key="3">
    <source>
        <dbReference type="Proteomes" id="UP000000600"/>
    </source>
</evidence>
<gene>
    <name evidence="2" type="ORF">GSPATT00033291001</name>
</gene>
<organism evidence="2 3">
    <name type="scientific">Paramecium tetraurelia</name>
    <dbReference type="NCBI Taxonomy" id="5888"/>
    <lineage>
        <taxon>Eukaryota</taxon>
        <taxon>Sar</taxon>
        <taxon>Alveolata</taxon>
        <taxon>Ciliophora</taxon>
        <taxon>Intramacronucleata</taxon>
        <taxon>Oligohymenophorea</taxon>
        <taxon>Peniculida</taxon>
        <taxon>Parameciidae</taxon>
        <taxon>Paramecium</taxon>
    </lineage>
</organism>